<name>A0ACC1LZM4_9FUNG</name>
<evidence type="ECO:0000313" key="1">
    <source>
        <dbReference type="EMBL" id="KAJ2889928.1"/>
    </source>
</evidence>
<reference evidence="1" key="1">
    <citation type="submission" date="2022-07" db="EMBL/GenBank/DDBJ databases">
        <title>Phylogenomic reconstructions and comparative analyses of Kickxellomycotina fungi.</title>
        <authorList>
            <person name="Reynolds N.K."/>
            <person name="Stajich J.E."/>
            <person name="Barry K."/>
            <person name="Grigoriev I.V."/>
            <person name="Crous P."/>
            <person name="Smith M.E."/>
        </authorList>
    </citation>
    <scope>NUCLEOTIDE SEQUENCE</scope>
    <source>
        <strain evidence="1">CBS 190363</strain>
    </source>
</reference>
<keyword evidence="2" id="KW-1185">Reference proteome</keyword>
<organism evidence="1 2">
    <name type="scientific">Coemansia aciculifera</name>
    <dbReference type="NCBI Taxonomy" id="417176"/>
    <lineage>
        <taxon>Eukaryota</taxon>
        <taxon>Fungi</taxon>
        <taxon>Fungi incertae sedis</taxon>
        <taxon>Zoopagomycota</taxon>
        <taxon>Kickxellomycotina</taxon>
        <taxon>Kickxellomycetes</taxon>
        <taxon>Kickxellales</taxon>
        <taxon>Kickxellaceae</taxon>
        <taxon>Coemansia</taxon>
    </lineage>
</organism>
<protein>
    <submittedName>
        <fullName evidence="1">Uncharacterized protein</fullName>
    </submittedName>
</protein>
<sequence>MISFDNSAKGYDVSYPALPDWISLSPFGGNALVKKLLVMVPSWGTMCTANFRNLLASLPYASMQFSTATCMMVILAQDDRAPPRNASGMDQGVISFAASLLRLAPTATSISMYFCTPSVKSQKN</sequence>
<proteinExistence type="predicted"/>
<accession>A0ACC1LZM4</accession>
<comment type="caution">
    <text evidence="1">The sequence shown here is derived from an EMBL/GenBank/DDBJ whole genome shotgun (WGS) entry which is preliminary data.</text>
</comment>
<dbReference type="Proteomes" id="UP001139981">
    <property type="component" value="Unassembled WGS sequence"/>
</dbReference>
<gene>
    <name evidence="1" type="ORF">IWW38_004414</name>
</gene>
<dbReference type="EMBL" id="JANBVB010001594">
    <property type="protein sequence ID" value="KAJ2889928.1"/>
    <property type="molecule type" value="Genomic_DNA"/>
</dbReference>
<evidence type="ECO:0000313" key="2">
    <source>
        <dbReference type="Proteomes" id="UP001139981"/>
    </source>
</evidence>
<feature type="non-terminal residue" evidence="1">
    <location>
        <position position="124"/>
    </location>
</feature>